<protein>
    <submittedName>
        <fullName evidence="2">Uncharacterized protein</fullName>
    </submittedName>
</protein>
<dbReference type="Proteomes" id="UP001608902">
    <property type="component" value="Unassembled WGS sequence"/>
</dbReference>
<evidence type="ECO:0000313" key="2">
    <source>
        <dbReference type="EMBL" id="MFH4980985.1"/>
    </source>
</evidence>
<comment type="caution">
    <text evidence="2">The sequence shown here is derived from an EMBL/GenBank/DDBJ whole genome shotgun (WGS) entry which is preliminary data.</text>
</comment>
<feature type="region of interest" description="Disordered" evidence="1">
    <location>
        <begin position="1"/>
        <end position="30"/>
    </location>
</feature>
<reference evidence="2 3" key="1">
    <citation type="submission" date="2024-08" db="EMBL/GenBank/DDBJ databases">
        <title>Gnathostoma spinigerum genome.</title>
        <authorList>
            <person name="Gonzalez-Bertolin B."/>
            <person name="Monzon S."/>
            <person name="Zaballos A."/>
            <person name="Jimenez P."/>
            <person name="Dekumyoy P."/>
            <person name="Varona S."/>
            <person name="Cuesta I."/>
            <person name="Sumanam S."/>
            <person name="Adisakwattana P."/>
            <person name="Gasser R.B."/>
            <person name="Hernandez-Gonzalez A."/>
            <person name="Young N.D."/>
            <person name="Perteguer M.J."/>
        </authorList>
    </citation>
    <scope>NUCLEOTIDE SEQUENCE [LARGE SCALE GENOMIC DNA]</scope>
    <source>
        <strain evidence="2">AL3</strain>
        <tissue evidence="2">Liver</tissue>
    </source>
</reference>
<sequence length="80" mass="9294">MQNRSSNEDVDHNSVLASTTSVHSCRRSFDGDDRSRVCLGQVLHDQIAEKDRRKTIEIERDRNVEIRAAEERKIVKKTKE</sequence>
<gene>
    <name evidence="2" type="ORF">AB6A40_007694</name>
</gene>
<evidence type="ECO:0000256" key="1">
    <source>
        <dbReference type="SAM" id="MobiDB-lite"/>
    </source>
</evidence>
<dbReference type="EMBL" id="JBGFUD010006420">
    <property type="protein sequence ID" value="MFH4980985.1"/>
    <property type="molecule type" value="Genomic_DNA"/>
</dbReference>
<proteinExistence type="predicted"/>
<feature type="compositionally biased region" description="Basic and acidic residues" evidence="1">
    <location>
        <begin position="1"/>
        <end position="12"/>
    </location>
</feature>
<accession>A0ABD6EXJ7</accession>
<organism evidence="2 3">
    <name type="scientific">Gnathostoma spinigerum</name>
    <dbReference type="NCBI Taxonomy" id="75299"/>
    <lineage>
        <taxon>Eukaryota</taxon>
        <taxon>Metazoa</taxon>
        <taxon>Ecdysozoa</taxon>
        <taxon>Nematoda</taxon>
        <taxon>Chromadorea</taxon>
        <taxon>Rhabditida</taxon>
        <taxon>Spirurina</taxon>
        <taxon>Gnathostomatomorpha</taxon>
        <taxon>Gnathostomatoidea</taxon>
        <taxon>Gnathostomatidae</taxon>
        <taxon>Gnathostoma</taxon>
    </lineage>
</organism>
<keyword evidence="3" id="KW-1185">Reference proteome</keyword>
<name>A0ABD6EXJ7_9BILA</name>
<dbReference type="AlphaFoldDB" id="A0ABD6EXJ7"/>
<evidence type="ECO:0000313" key="3">
    <source>
        <dbReference type="Proteomes" id="UP001608902"/>
    </source>
</evidence>